<organism evidence="1 2">
    <name type="scientific">Parvibaculum lavamentivorans (strain DS-1 / DSM 13023 / NCIMB 13966)</name>
    <dbReference type="NCBI Taxonomy" id="402881"/>
    <lineage>
        <taxon>Bacteria</taxon>
        <taxon>Pseudomonadati</taxon>
        <taxon>Pseudomonadota</taxon>
        <taxon>Alphaproteobacteria</taxon>
        <taxon>Hyphomicrobiales</taxon>
        <taxon>Parvibaculaceae</taxon>
        <taxon>Parvibaculum</taxon>
    </lineage>
</organism>
<evidence type="ECO:0000313" key="2">
    <source>
        <dbReference type="Proteomes" id="UP000006377"/>
    </source>
</evidence>
<protein>
    <submittedName>
        <fullName evidence="1">Uncharacterized protein</fullName>
    </submittedName>
</protein>
<gene>
    <name evidence="1" type="ordered locus">Plav_1703</name>
</gene>
<sequence>MCVKCALGPFFIATACTHDYSAPHTPDKDSGWHCTRRSTISELPPMGFARQAVPFRIGNTGNTRLPQKIHICEIRGGAMSTEEGLARTKRRLVEAVDSRTTNQDERQNAYYGMLATRLEGLLQEIETAGTSPEDDLVQRLRALHTEVRGHIGGSGGNEK</sequence>
<accession>A7HTT9</accession>
<dbReference type="EMBL" id="CP000774">
    <property type="protein sequence ID" value="ABS63322.1"/>
    <property type="molecule type" value="Genomic_DNA"/>
</dbReference>
<dbReference type="KEGG" id="pla:Plav_1703"/>
<name>A7HTT9_PARL1</name>
<evidence type="ECO:0000313" key="1">
    <source>
        <dbReference type="EMBL" id="ABS63322.1"/>
    </source>
</evidence>
<dbReference type="HOGENOM" id="CLU_1659073_0_0_5"/>
<dbReference type="AlphaFoldDB" id="A7HTT9"/>
<dbReference type="Proteomes" id="UP000006377">
    <property type="component" value="Chromosome"/>
</dbReference>
<proteinExistence type="predicted"/>
<keyword evidence="2" id="KW-1185">Reference proteome</keyword>
<dbReference type="PROSITE" id="PS51257">
    <property type="entry name" value="PROKAR_LIPOPROTEIN"/>
    <property type="match status" value="1"/>
</dbReference>
<reference evidence="1 2" key="1">
    <citation type="journal article" date="2011" name="Stand. Genomic Sci.">
        <title>Complete genome sequence of Parvibaculum lavamentivorans type strain (DS-1(T)).</title>
        <authorList>
            <person name="Schleheck D."/>
            <person name="Weiss M."/>
            <person name="Pitluck S."/>
            <person name="Bruce D."/>
            <person name="Land M.L."/>
            <person name="Han S."/>
            <person name="Saunders E."/>
            <person name="Tapia R."/>
            <person name="Detter C."/>
            <person name="Brettin T."/>
            <person name="Han J."/>
            <person name="Woyke T."/>
            <person name="Goodwin L."/>
            <person name="Pennacchio L."/>
            <person name="Nolan M."/>
            <person name="Cook A.M."/>
            <person name="Kjelleberg S."/>
            <person name="Thomas T."/>
        </authorList>
    </citation>
    <scope>NUCLEOTIDE SEQUENCE [LARGE SCALE GENOMIC DNA]</scope>
    <source>
        <strain evidence="2">DS-1 / DSM 13023 / NCIMB 13966</strain>
    </source>
</reference>